<organism evidence="2">
    <name type="scientific">Ditylum brightwellii</name>
    <dbReference type="NCBI Taxonomy" id="49249"/>
    <lineage>
        <taxon>Eukaryota</taxon>
        <taxon>Sar</taxon>
        <taxon>Stramenopiles</taxon>
        <taxon>Ochrophyta</taxon>
        <taxon>Bacillariophyta</taxon>
        <taxon>Mediophyceae</taxon>
        <taxon>Lithodesmiophycidae</taxon>
        <taxon>Lithodesmiales</taxon>
        <taxon>Lithodesmiaceae</taxon>
        <taxon>Ditylum</taxon>
    </lineage>
</organism>
<feature type="compositionally biased region" description="Polar residues" evidence="1">
    <location>
        <begin position="95"/>
        <end position="106"/>
    </location>
</feature>
<sequence>MNEYKLMISNFLDESSPATLFELTPFHINKELQNIGYAHHRMLFFRDSSDVSQEVRDILLYQVVNENFEQKRKDSYEAHMNGEHGTKQSIHEQCRSQTMAKTLRTY</sequence>
<evidence type="ECO:0000313" key="2">
    <source>
        <dbReference type="EMBL" id="CAD9344123.1"/>
    </source>
</evidence>
<feature type="compositionally biased region" description="Basic and acidic residues" evidence="1">
    <location>
        <begin position="80"/>
        <end position="94"/>
    </location>
</feature>
<evidence type="ECO:0000256" key="1">
    <source>
        <dbReference type="SAM" id="MobiDB-lite"/>
    </source>
</evidence>
<name>A0A7S1ZMY8_9STRA</name>
<feature type="region of interest" description="Disordered" evidence="1">
    <location>
        <begin position="80"/>
        <end position="106"/>
    </location>
</feature>
<reference evidence="2" key="1">
    <citation type="submission" date="2021-01" db="EMBL/GenBank/DDBJ databases">
        <authorList>
            <person name="Corre E."/>
            <person name="Pelletier E."/>
            <person name="Niang G."/>
            <person name="Scheremetjew M."/>
            <person name="Finn R."/>
            <person name="Kale V."/>
            <person name="Holt S."/>
            <person name="Cochrane G."/>
            <person name="Meng A."/>
            <person name="Brown T."/>
            <person name="Cohen L."/>
        </authorList>
    </citation>
    <scope>NUCLEOTIDE SEQUENCE</scope>
    <source>
        <strain evidence="2">Pop2</strain>
    </source>
</reference>
<dbReference type="EMBL" id="HBGN01028162">
    <property type="protein sequence ID" value="CAD9344123.1"/>
    <property type="molecule type" value="Transcribed_RNA"/>
</dbReference>
<protein>
    <submittedName>
        <fullName evidence="2">Uncharacterized protein</fullName>
    </submittedName>
</protein>
<accession>A0A7S1ZMY8</accession>
<proteinExistence type="predicted"/>
<dbReference type="AlphaFoldDB" id="A0A7S1ZMY8"/>
<gene>
    <name evidence="2" type="ORF">DBRI1063_LOCUS18195</name>
</gene>